<reference evidence="1" key="1">
    <citation type="submission" date="2022-06" db="EMBL/GenBank/DDBJ databases">
        <title>Akkermansia biwalacus sp. nov., an anaerobic mucin-degrading bacterium isolated from human intestine.</title>
        <authorList>
            <person name="Kobayashi Y."/>
            <person name="Inoue S."/>
            <person name="Kawahara T."/>
            <person name="Kohda N."/>
        </authorList>
    </citation>
    <scope>NUCLEOTIDE SEQUENCE</scope>
    <source>
        <strain evidence="1">WON2089</strain>
    </source>
</reference>
<proteinExistence type="predicted"/>
<accession>A0ABM7ZEW7</accession>
<evidence type="ECO:0000313" key="2">
    <source>
        <dbReference type="Proteomes" id="UP001062263"/>
    </source>
</evidence>
<dbReference type="EMBL" id="AP025943">
    <property type="protein sequence ID" value="BDL43227.1"/>
    <property type="molecule type" value="Genomic_DNA"/>
</dbReference>
<name>A0ABM7ZEW7_9BACT</name>
<gene>
    <name evidence="1" type="ORF">Abiwalacus_08010</name>
</gene>
<sequence length="78" mass="8699">MLIKNNNPNNNNPASNPYAIPWTKHSVSVIKTTGTLPKMIAIIVKMRDISESFAMAERNKGIKYNIKNKNIKGMPSIS</sequence>
<organism evidence="1 2">
    <name type="scientific">Akkermansia biwaensis</name>
    <dbReference type="NCBI Taxonomy" id="2946555"/>
    <lineage>
        <taxon>Bacteria</taxon>
        <taxon>Pseudomonadati</taxon>
        <taxon>Verrucomicrobiota</taxon>
        <taxon>Verrucomicrobiia</taxon>
        <taxon>Verrucomicrobiales</taxon>
        <taxon>Akkermansiaceae</taxon>
        <taxon>Akkermansia</taxon>
    </lineage>
</organism>
<dbReference type="Proteomes" id="UP001062263">
    <property type="component" value="Chromosome"/>
</dbReference>
<protein>
    <submittedName>
        <fullName evidence="1">Uncharacterized protein</fullName>
    </submittedName>
</protein>
<evidence type="ECO:0000313" key="1">
    <source>
        <dbReference type="EMBL" id="BDL43227.1"/>
    </source>
</evidence>
<keyword evidence="2" id="KW-1185">Reference proteome</keyword>